<proteinExistence type="predicted"/>
<dbReference type="Proteomes" id="UP000027936">
    <property type="component" value="Unassembled WGS sequence"/>
</dbReference>
<dbReference type="PATRIC" id="fig|1348973.3.peg.3972"/>
<dbReference type="Pfam" id="PF00561">
    <property type="entry name" value="Abhydrolase_1"/>
    <property type="match status" value="1"/>
</dbReference>
<evidence type="ECO:0000313" key="3">
    <source>
        <dbReference type="EMBL" id="KEF36669.1"/>
    </source>
</evidence>
<dbReference type="PANTHER" id="PTHR43358:SF4">
    <property type="entry name" value="ALPHA_BETA HYDROLASE FOLD-1 DOMAIN-CONTAINING PROTEIN"/>
    <property type="match status" value="1"/>
</dbReference>
<dbReference type="InterPro" id="IPR000073">
    <property type="entry name" value="AB_hydrolase_1"/>
</dbReference>
<sequence>MRSIFILTKDQRRALLLDVLIVFLVLIIVVTGVSVYTGYKVMNPMKLAILQLPSKYDLEYENVTFPNIYDDVRLKGWWIPSTNHDFISQKAVIFSHSYGDNRENMPIDTLKLAKRFSTEGFHVFMYDFRNSGESEKSYTTIGAKERTDLMSAIQYVKETKGIHNIALIGWSMGAATSIIVGSESDDVKAVIADSPFADLEEYTKKNFTYWTGLPNPIGKYMIDIAENVFLDLDLKEVKPYVAAKAYKDKGLMLIHSKKDGAISYKESEQIYHNAPNAELWITKKGGHIRNYKHQKKAYEDRIIHFIGKYIKDDYRFDRA</sequence>
<dbReference type="InterPro" id="IPR052920">
    <property type="entry name" value="DNA-binding_regulatory"/>
</dbReference>
<name>A0A072NG68_SCHAZ</name>
<gene>
    <name evidence="3" type="ORF">M670_04086</name>
</gene>
<protein>
    <submittedName>
        <fullName evidence="3">Alpha/beta hydrolase family</fullName>
    </submittedName>
</protein>
<evidence type="ECO:0000256" key="1">
    <source>
        <dbReference type="SAM" id="Phobius"/>
    </source>
</evidence>
<dbReference type="SUPFAM" id="SSF53474">
    <property type="entry name" value="alpha/beta-Hydrolases"/>
    <property type="match status" value="1"/>
</dbReference>
<dbReference type="GO" id="GO:0016787">
    <property type="term" value="F:hydrolase activity"/>
    <property type="evidence" value="ECO:0007669"/>
    <property type="project" value="UniProtKB-KW"/>
</dbReference>
<keyword evidence="1" id="KW-0472">Membrane</keyword>
<dbReference type="PANTHER" id="PTHR43358">
    <property type="entry name" value="ALPHA/BETA-HYDROLASE"/>
    <property type="match status" value="1"/>
</dbReference>
<dbReference type="GeneID" id="89470493"/>
<feature type="domain" description="AB hydrolase-1" evidence="2">
    <location>
        <begin position="91"/>
        <end position="228"/>
    </location>
</feature>
<keyword evidence="1" id="KW-1133">Transmembrane helix</keyword>
<accession>A0A072NG68</accession>
<feature type="transmembrane region" description="Helical" evidence="1">
    <location>
        <begin position="15"/>
        <end position="39"/>
    </location>
</feature>
<keyword evidence="3" id="KW-0378">Hydrolase</keyword>
<evidence type="ECO:0000259" key="2">
    <source>
        <dbReference type="Pfam" id="PF00561"/>
    </source>
</evidence>
<organism evidence="3 4">
    <name type="scientific">Schinkia azotoformans MEV2011</name>
    <dbReference type="NCBI Taxonomy" id="1348973"/>
    <lineage>
        <taxon>Bacteria</taxon>
        <taxon>Bacillati</taxon>
        <taxon>Bacillota</taxon>
        <taxon>Bacilli</taxon>
        <taxon>Bacillales</taxon>
        <taxon>Bacillaceae</taxon>
        <taxon>Calidifontibacillus/Schinkia group</taxon>
        <taxon>Schinkia</taxon>
    </lineage>
</organism>
<comment type="caution">
    <text evidence="3">The sequence shown here is derived from an EMBL/GenBank/DDBJ whole genome shotgun (WGS) entry which is preliminary data.</text>
</comment>
<dbReference type="Gene3D" id="3.40.50.1820">
    <property type="entry name" value="alpha/beta hydrolase"/>
    <property type="match status" value="1"/>
</dbReference>
<reference evidence="3 4" key="1">
    <citation type="submission" date="2014-04" db="EMBL/GenBank/DDBJ databases">
        <title>Draft genome sequence of Bacillus azotoformans MEV2011, a (co-) denitrifying strain unable to grow in the presence of oxygen.</title>
        <authorList>
            <person name="Nielsen M."/>
            <person name="Schreiber L."/>
            <person name="Finster K."/>
            <person name="Schramm A."/>
        </authorList>
    </citation>
    <scope>NUCLEOTIDE SEQUENCE [LARGE SCALE GENOMIC DNA]</scope>
    <source>
        <strain evidence="3 4">MEV2011</strain>
    </source>
</reference>
<evidence type="ECO:0000313" key="4">
    <source>
        <dbReference type="Proteomes" id="UP000027936"/>
    </source>
</evidence>
<dbReference type="OrthoDB" id="9776685at2"/>
<dbReference type="EMBL" id="JJRY01000023">
    <property type="protein sequence ID" value="KEF36669.1"/>
    <property type="molecule type" value="Genomic_DNA"/>
</dbReference>
<dbReference type="InterPro" id="IPR029058">
    <property type="entry name" value="AB_hydrolase_fold"/>
</dbReference>
<dbReference type="AlphaFoldDB" id="A0A072NG68"/>
<keyword evidence="1" id="KW-0812">Transmembrane</keyword>
<dbReference type="RefSeq" id="WP_003332936.1">
    <property type="nucleotide sequence ID" value="NZ_JJRY01000023.1"/>
</dbReference>